<dbReference type="Proteomes" id="UP000316759">
    <property type="component" value="Unassembled WGS sequence"/>
</dbReference>
<accession>A0A504YCQ0</accession>
<sequence length="119" mass="13570">MKATRLAHPQYEERQDCAQQWKSPSPTLSQIDSIRTKLENYLSTHHHHANLTNNLSIVFRIKFSIFTRDTGRRTVNSTKLKLGKPLAKVSLLEGFHRESTKSTQNLSTAELSRLQLGAL</sequence>
<evidence type="ECO:0000313" key="3">
    <source>
        <dbReference type="Proteomes" id="UP000316759"/>
    </source>
</evidence>
<dbReference type="EMBL" id="SUNJ01015298">
    <property type="protein sequence ID" value="TPP55850.1"/>
    <property type="molecule type" value="Genomic_DNA"/>
</dbReference>
<evidence type="ECO:0000313" key="2">
    <source>
        <dbReference type="EMBL" id="TPP55850.1"/>
    </source>
</evidence>
<gene>
    <name evidence="2" type="ORF">FGIG_08476</name>
</gene>
<reference evidence="2 3" key="1">
    <citation type="submission" date="2019-04" db="EMBL/GenBank/DDBJ databases">
        <title>Annotation for the trematode Fasciola gigantica.</title>
        <authorList>
            <person name="Choi Y.-J."/>
        </authorList>
    </citation>
    <scope>NUCLEOTIDE SEQUENCE [LARGE SCALE GENOMIC DNA]</scope>
    <source>
        <strain evidence="2">Uganda_cow_1</strain>
    </source>
</reference>
<evidence type="ECO:0000256" key="1">
    <source>
        <dbReference type="SAM" id="MobiDB-lite"/>
    </source>
</evidence>
<proteinExistence type="predicted"/>
<dbReference type="AlphaFoldDB" id="A0A504YCQ0"/>
<keyword evidence="3" id="KW-1185">Reference proteome</keyword>
<comment type="caution">
    <text evidence="2">The sequence shown here is derived from an EMBL/GenBank/DDBJ whole genome shotgun (WGS) entry which is preliminary data.</text>
</comment>
<name>A0A504YCQ0_FASGI</name>
<protein>
    <submittedName>
        <fullName evidence="2">Uncharacterized protein</fullName>
    </submittedName>
</protein>
<organism evidence="2 3">
    <name type="scientific">Fasciola gigantica</name>
    <name type="common">Giant liver fluke</name>
    <dbReference type="NCBI Taxonomy" id="46835"/>
    <lineage>
        <taxon>Eukaryota</taxon>
        <taxon>Metazoa</taxon>
        <taxon>Spiralia</taxon>
        <taxon>Lophotrochozoa</taxon>
        <taxon>Platyhelminthes</taxon>
        <taxon>Trematoda</taxon>
        <taxon>Digenea</taxon>
        <taxon>Plagiorchiida</taxon>
        <taxon>Echinostomata</taxon>
        <taxon>Echinostomatoidea</taxon>
        <taxon>Fasciolidae</taxon>
        <taxon>Fasciola</taxon>
    </lineage>
</organism>
<feature type="region of interest" description="Disordered" evidence="1">
    <location>
        <begin position="1"/>
        <end position="26"/>
    </location>
</feature>
<feature type="compositionally biased region" description="Polar residues" evidence="1">
    <location>
        <begin position="17"/>
        <end position="26"/>
    </location>
</feature>